<gene>
    <name evidence="2" type="ORF">EYB64_12040</name>
</gene>
<keyword evidence="1" id="KW-0472">Membrane</keyword>
<evidence type="ECO:0000313" key="2">
    <source>
        <dbReference type="EMBL" id="TBM41297.1"/>
    </source>
</evidence>
<dbReference type="RefSeq" id="WP_114709011.1">
    <property type="nucleotide sequence ID" value="NZ_JACWKW010000009.1"/>
</dbReference>
<keyword evidence="1" id="KW-1133">Transmembrane helix</keyword>
<keyword evidence="1" id="KW-0812">Transmembrane</keyword>
<dbReference type="AlphaFoldDB" id="A0A7Z7VNI7"/>
<comment type="caution">
    <text evidence="2">The sequence shown here is derived from an EMBL/GenBank/DDBJ whole genome shotgun (WGS) entry which is preliminary data.</text>
</comment>
<organism evidence="2 3">
    <name type="scientific">Vibrio cholerae</name>
    <dbReference type="NCBI Taxonomy" id="666"/>
    <lineage>
        <taxon>Bacteria</taxon>
        <taxon>Pseudomonadati</taxon>
        <taxon>Pseudomonadota</taxon>
        <taxon>Gammaproteobacteria</taxon>
        <taxon>Vibrionales</taxon>
        <taxon>Vibrionaceae</taxon>
        <taxon>Vibrio</taxon>
    </lineage>
</organism>
<evidence type="ECO:0000313" key="3">
    <source>
        <dbReference type="Proteomes" id="UP000294145"/>
    </source>
</evidence>
<evidence type="ECO:0000256" key="1">
    <source>
        <dbReference type="SAM" id="Phobius"/>
    </source>
</evidence>
<proteinExistence type="predicted"/>
<name>A0A7Z7VNI7_VIBCL</name>
<sequence length="130" mass="14938">MFKPDFVPNLINAEPPAILGLSIPEFVKYVTKYMLSSIISLELLGLIVYPSFVVAMVCFVFGISLGYFLTSRKARAVLEESRGKDPFFSQHKAMIEQERLRRKLEEASILTPSKKSKHVFFVRDGYWSQR</sequence>
<reference evidence="2 3" key="1">
    <citation type="submission" date="2019-02" db="EMBL/GenBank/DDBJ databases">
        <title>Genomic plasticity associated with the antimicrobial resistance in Vibrio cholerae.</title>
        <authorList>
            <person name="Verma J."/>
            <person name="Bag S."/>
            <person name="Saha B."/>
            <person name="Kumar P."/>
            <person name="Ghosh T.S."/>
            <person name="Dayal M."/>
            <person name="Senapati T."/>
            <person name="Mehra S."/>
            <person name="Dey P."/>
            <person name="Desigamani A."/>
            <person name="Kumar D."/>
            <person name="Rana P."/>
            <person name="Kumar B."/>
            <person name="Maiti T.K."/>
            <person name="Sharma N.C."/>
            <person name="Bhadra R.K."/>
            <person name="Mutreja A."/>
            <person name="Nair G.B."/>
            <person name="Ramamurthy T."/>
            <person name="Das B."/>
        </authorList>
    </citation>
    <scope>NUCLEOTIDE SEQUENCE [LARGE SCALE GENOMIC DNA]</scope>
    <source>
        <strain evidence="2 3">IDH06781</strain>
    </source>
</reference>
<feature type="transmembrane region" description="Helical" evidence="1">
    <location>
        <begin position="43"/>
        <end position="69"/>
    </location>
</feature>
<dbReference type="EMBL" id="SISP01000020">
    <property type="protein sequence ID" value="TBM41297.1"/>
    <property type="molecule type" value="Genomic_DNA"/>
</dbReference>
<accession>A0A7Z7VNI7</accession>
<dbReference type="Proteomes" id="UP000294145">
    <property type="component" value="Unassembled WGS sequence"/>
</dbReference>
<protein>
    <submittedName>
        <fullName evidence="2">Uncharacterized protein</fullName>
    </submittedName>
</protein>